<gene>
    <name evidence="1" type="ORF">FOL47_003864</name>
</gene>
<comment type="caution">
    <text evidence="1">The sequence shown here is derived from an EMBL/GenBank/DDBJ whole genome shotgun (WGS) entry which is preliminary data.</text>
</comment>
<dbReference type="OrthoDB" id="6628669at2759"/>
<proteinExistence type="predicted"/>
<accession>A0A7J6KLM7</accession>
<organism evidence="1 2">
    <name type="scientific">Perkinsus chesapeaki</name>
    <name type="common">Clam parasite</name>
    <name type="synonym">Perkinsus andrewsi</name>
    <dbReference type="NCBI Taxonomy" id="330153"/>
    <lineage>
        <taxon>Eukaryota</taxon>
        <taxon>Sar</taxon>
        <taxon>Alveolata</taxon>
        <taxon>Perkinsozoa</taxon>
        <taxon>Perkinsea</taxon>
        <taxon>Perkinsida</taxon>
        <taxon>Perkinsidae</taxon>
        <taxon>Perkinsus</taxon>
    </lineage>
</organism>
<dbReference type="Proteomes" id="UP000591131">
    <property type="component" value="Unassembled WGS sequence"/>
</dbReference>
<dbReference type="AlphaFoldDB" id="A0A7J6KLM7"/>
<dbReference type="EMBL" id="JAAPAO010002238">
    <property type="protein sequence ID" value="KAF4648008.1"/>
    <property type="molecule type" value="Genomic_DNA"/>
</dbReference>
<feature type="non-terminal residue" evidence="1">
    <location>
        <position position="326"/>
    </location>
</feature>
<name>A0A7J6KLM7_PERCH</name>
<sequence length="326" mass="36926">PRDAVELVLEVVRSGGFSSQLQKTRLVSGKHENVFESMIIKDGDESIKIDNSHEAKVLGLIYDKRSSLVRYPKVFSQLLRASEEMTRRQVLSRISQLRDPLTVRPVTSFVVNFMKQKIGESTLSWDAPFTNEDQQIWHRRLQVLEEIDRIEPAEATGNLKEGGLLVICSDASTTGYAWLAFYGTLETRLDYLGGYYGVWKSKHYLKHINYLELLAAVKATSFTDMNYVDTLKPKAVYHLVDSQSCYRQLLSGRVHEQADSAALCQRQLNYHSEVVTGLNPADTGSRLTSLVDYFNKLTGAETMENLVGYLAPKYLSTEVCVRIREA</sequence>
<evidence type="ECO:0000313" key="2">
    <source>
        <dbReference type="Proteomes" id="UP000591131"/>
    </source>
</evidence>
<evidence type="ECO:0000313" key="1">
    <source>
        <dbReference type="EMBL" id="KAF4648008.1"/>
    </source>
</evidence>
<dbReference type="InterPro" id="IPR008042">
    <property type="entry name" value="Retrotrans_Pao"/>
</dbReference>
<protein>
    <submittedName>
        <fullName evidence="1">Uncharacterized protein</fullName>
    </submittedName>
</protein>
<dbReference type="Pfam" id="PF05380">
    <property type="entry name" value="Peptidase_A17"/>
    <property type="match status" value="1"/>
</dbReference>
<keyword evidence="2" id="KW-1185">Reference proteome</keyword>
<reference evidence="1 2" key="1">
    <citation type="submission" date="2020-04" db="EMBL/GenBank/DDBJ databases">
        <title>Perkinsus chesapeaki whole genome sequence.</title>
        <authorList>
            <person name="Bogema D.R."/>
        </authorList>
    </citation>
    <scope>NUCLEOTIDE SEQUENCE [LARGE SCALE GENOMIC DNA]</scope>
    <source>
        <strain evidence="1">ATCC PRA-425</strain>
    </source>
</reference>
<feature type="non-terminal residue" evidence="1">
    <location>
        <position position="1"/>
    </location>
</feature>